<accession>A0AAD5VRN9</accession>
<dbReference type="Proteomes" id="UP001213000">
    <property type="component" value="Unassembled WGS sequence"/>
</dbReference>
<name>A0AAD5VRN9_9AGAR</name>
<organism evidence="1 2">
    <name type="scientific">Leucocoprinus birnbaumii</name>
    <dbReference type="NCBI Taxonomy" id="56174"/>
    <lineage>
        <taxon>Eukaryota</taxon>
        <taxon>Fungi</taxon>
        <taxon>Dikarya</taxon>
        <taxon>Basidiomycota</taxon>
        <taxon>Agaricomycotina</taxon>
        <taxon>Agaricomycetes</taxon>
        <taxon>Agaricomycetidae</taxon>
        <taxon>Agaricales</taxon>
        <taxon>Agaricineae</taxon>
        <taxon>Agaricaceae</taxon>
        <taxon>Leucocoprinus</taxon>
    </lineage>
</organism>
<sequence length="720" mass="81429">MSLLRARRRWRIEYSSPASDLKLTLLENNPKIATYSIETSCDKDESFSHRTDSVPPGENLSYLSPSVPVRINSYDVMLPVTQRAASLNLTLSLAHKTIQPEKRYTHLASSPGPGSIPQEIEMSSLSDSEHMIRIKRLATRFCVYDCMFSNDGKLVNPVTNPQQCTPGTRTQCISDVASWVQDPRRAENICQVLGLDSSMILGSVYQVIKHSKLLPILCTPTKIGSNASTSRAIALIALAIATEEEELAELIETRTSDLEPNTLPDPPSLLHPVLTEFYSSDRTRRSIVVMLEAEALDSTPEVLQALMEGLMEYSIPVLSLLFSSWRPLPYCHYPFSTTSVPPLTFAEKEIILGGIEDLYSEDVQSWSVGDPFVVPVDVVHFCLADLWNNESKSEWKLEGPGLIAVAKFYLSSYQRLGWALNENHIRTSKRLSDQQYVPLISLTNNRDLRAEQLILVMGLLVKRTRPNWAGCTYTFFLNILGAFRHATQGFLELTKSDAFLSLFLEYEPNTEYTVYLRSEELMEYLEEKFHHLIQPVSDLALVPPLVFACLLTLGTRAIDRVFFAIKRCDFDVFPLRSSIVYLHQDIHRGLWKTLLAVIFWGDPEFLRHFASVLPRMQFHTHSIPVDDFLGFVFYYGNYEWPTGFVRVHRASPLDQDLIDACSSMARPVDLKNQSFKMFTAFLDKGEAGYVLLGFPTNPVLCIIVEEGVTLYTHAELADLI</sequence>
<comment type="caution">
    <text evidence="1">The sequence shown here is derived from an EMBL/GenBank/DDBJ whole genome shotgun (WGS) entry which is preliminary data.</text>
</comment>
<keyword evidence="2" id="KW-1185">Reference proteome</keyword>
<reference evidence="1" key="1">
    <citation type="submission" date="2022-07" db="EMBL/GenBank/DDBJ databases">
        <title>Genome Sequence of Leucocoprinus birnbaumii.</title>
        <authorList>
            <person name="Buettner E."/>
        </authorList>
    </citation>
    <scope>NUCLEOTIDE SEQUENCE</scope>
    <source>
        <strain evidence="1">VT141</strain>
    </source>
</reference>
<proteinExistence type="predicted"/>
<evidence type="ECO:0000313" key="2">
    <source>
        <dbReference type="Proteomes" id="UP001213000"/>
    </source>
</evidence>
<gene>
    <name evidence="1" type="ORF">NP233_g6150</name>
</gene>
<evidence type="ECO:0000313" key="1">
    <source>
        <dbReference type="EMBL" id="KAJ3567758.1"/>
    </source>
</evidence>
<protein>
    <submittedName>
        <fullName evidence="1">Uncharacterized protein</fullName>
    </submittedName>
</protein>
<dbReference type="EMBL" id="JANIEX010000389">
    <property type="protein sequence ID" value="KAJ3567758.1"/>
    <property type="molecule type" value="Genomic_DNA"/>
</dbReference>
<dbReference type="AlphaFoldDB" id="A0AAD5VRN9"/>